<proteinExistence type="inferred from homology"/>
<dbReference type="PANTHER" id="PTHR46382">
    <property type="entry name" value="PHOSPHATIDATE CYTIDYLYLTRANSFERASE"/>
    <property type="match status" value="1"/>
</dbReference>
<evidence type="ECO:0000256" key="9">
    <source>
        <dbReference type="ARBA" id="ARBA00022516"/>
    </source>
</evidence>
<dbReference type="STRING" id="1577792.QX51_17180"/>
<comment type="caution">
    <text evidence="20">The sequence shown here is derived from an EMBL/GenBank/DDBJ whole genome shotgun (WGS) entry which is preliminary data.</text>
</comment>
<dbReference type="PANTHER" id="PTHR46382:SF1">
    <property type="entry name" value="PHOSPHATIDATE CYTIDYLYLTRANSFERASE"/>
    <property type="match status" value="1"/>
</dbReference>
<comment type="pathway">
    <text evidence="3 18">Phospholipid metabolism; CDP-diacylglycerol biosynthesis; CDP-diacylglycerol from sn-glycerol 3-phosphate: step 3/3.</text>
</comment>
<feature type="transmembrane region" description="Helical" evidence="19">
    <location>
        <begin position="236"/>
        <end position="258"/>
    </location>
</feature>
<evidence type="ECO:0000256" key="11">
    <source>
        <dbReference type="ARBA" id="ARBA00022692"/>
    </source>
</evidence>
<feature type="transmembrane region" description="Helical" evidence="19">
    <location>
        <begin position="130"/>
        <end position="149"/>
    </location>
</feature>
<evidence type="ECO:0000256" key="17">
    <source>
        <dbReference type="ARBA" id="ARBA00023264"/>
    </source>
</evidence>
<dbReference type="InterPro" id="IPR000374">
    <property type="entry name" value="PC_trans"/>
</dbReference>
<keyword evidence="16" id="KW-0594">Phospholipid biosynthesis</keyword>
<keyword evidence="17" id="KW-1208">Phospholipid metabolism</keyword>
<evidence type="ECO:0000313" key="20">
    <source>
        <dbReference type="EMBL" id="KHS55837.1"/>
    </source>
</evidence>
<feature type="transmembrane region" description="Helical" evidence="19">
    <location>
        <begin position="99"/>
        <end position="118"/>
    </location>
</feature>
<feature type="transmembrane region" description="Helical" evidence="19">
    <location>
        <begin position="195"/>
        <end position="215"/>
    </location>
</feature>
<evidence type="ECO:0000256" key="1">
    <source>
        <dbReference type="ARBA" id="ARBA00001698"/>
    </source>
</evidence>
<dbReference type="AlphaFoldDB" id="A0A0B3W0M7"/>
<evidence type="ECO:0000256" key="14">
    <source>
        <dbReference type="ARBA" id="ARBA00023098"/>
    </source>
</evidence>
<organism evidence="20 21">
    <name type="scientific">Terrisporobacter othiniensis</name>
    <dbReference type="NCBI Taxonomy" id="1577792"/>
    <lineage>
        <taxon>Bacteria</taxon>
        <taxon>Bacillati</taxon>
        <taxon>Bacillota</taxon>
        <taxon>Clostridia</taxon>
        <taxon>Peptostreptococcales</taxon>
        <taxon>Peptostreptococcaceae</taxon>
        <taxon>Terrisporobacter</taxon>
    </lineage>
</organism>
<keyword evidence="10 18" id="KW-0808">Transferase</keyword>
<evidence type="ECO:0000256" key="4">
    <source>
        <dbReference type="ARBA" id="ARBA00005189"/>
    </source>
</evidence>
<feature type="transmembrane region" description="Helical" evidence="19">
    <location>
        <begin position="75"/>
        <end position="92"/>
    </location>
</feature>
<dbReference type="Pfam" id="PF01148">
    <property type="entry name" value="CTP_transf_1"/>
    <property type="match status" value="1"/>
</dbReference>
<evidence type="ECO:0000256" key="16">
    <source>
        <dbReference type="ARBA" id="ARBA00023209"/>
    </source>
</evidence>
<keyword evidence="9" id="KW-0444">Lipid biosynthesis</keyword>
<dbReference type="EC" id="2.7.7.41" evidence="6 18"/>
<keyword evidence="15 19" id="KW-0472">Membrane</keyword>
<dbReference type="OrthoDB" id="9799199at2"/>
<evidence type="ECO:0000256" key="2">
    <source>
        <dbReference type="ARBA" id="ARBA00004651"/>
    </source>
</evidence>
<evidence type="ECO:0000256" key="18">
    <source>
        <dbReference type="RuleBase" id="RU003938"/>
    </source>
</evidence>
<feature type="transmembrane region" description="Helical" evidence="19">
    <location>
        <begin position="170"/>
        <end position="189"/>
    </location>
</feature>
<dbReference type="GO" id="GO:0005886">
    <property type="term" value="C:plasma membrane"/>
    <property type="evidence" value="ECO:0007669"/>
    <property type="project" value="UniProtKB-SubCell"/>
</dbReference>
<comment type="catalytic activity">
    <reaction evidence="1 18">
        <text>a 1,2-diacyl-sn-glycero-3-phosphate + CTP + H(+) = a CDP-1,2-diacyl-sn-glycerol + diphosphate</text>
        <dbReference type="Rhea" id="RHEA:16229"/>
        <dbReference type="ChEBI" id="CHEBI:15378"/>
        <dbReference type="ChEBI" id="CHEBI:33019"/>
        <dbReference type="ChEBI" id="CHEBI:37563"/>
        <dbReference type="ChEBI" id="CHEBI:58332"/>
        <dbReference type="ChEBI" id="CHEBI:58608"/>
        <dbReference type="EC" id="2.7.7.41"/>
    </reaction>
</comment>
<dbReference type="Proteomes" id="UP000031189">
    <property type="component" value="Unassembled WGS sequence"/>
</dbReference>
<evidence type="ECO:0000256" key="6">
    <source>
        <dbReference type="ARBA" id="ARBA00012487"/>
    </source>
</evidence>
<name>A0A0B3W0M7_9FIRM</name>
<evidence type="ECO:0000256" key="15">
    <source>
        <dbReference type="ARBA" id="ARBA00023136"/>
    </source>
</evidence>
<evidence type="ECO:0000256" key="3">
    <source>
        <dbReference type="ARBA" id="ARBA00005119"/>
    </source>
</evidence>
<protein>
    <recommendedName>
        <fullName evidence="7 18">Phosphatidate cytidylyltransferase</fullName>
        <ecNumber evidence="6 18">2.7.7.41</ecNumber>
    </recommendedName>
</protein>
<evidence type="ECO:0000256" key="12">
    <source>
        <dbReference type="ARBA" id="ARBA00022695"/>
    </source>
</evidence>
<evidence type="ECO:0000256" key="13">
    <source>
        <dbReference type="ARBA" id="ARBA00022989"/>
    </source>
</evidence>
<evidence type="ECO:0000256" key="7">
    <source>
        <dbReference type="ARBA" id="ARBA00019373"/>
    </source>
</evidence>
<evidence type="ECO:0000256" key="19">
    <source>
        <dbReference type="SAM" id="Phobius"/>
    </source>
</evidence>
<dbReference type="GO" id="GO:0004605">
    <property type="term" value="F:phosphatidate cytidylyltransferase activity"/>
    <property type="evidence" value="ECO:0007669"/>
    <property type="project" value="UniProtKB-EC"/>
</dbReference>
<dbReference type="UniPathway" id="UPA00557">
    <property type="reaction ID" value="UER00614"/>
</dbReference>
<dbReference type="PROSITE" id="PS01315">
    <property type="entry name" value="CDS"/>
    <property type="match status" value="1"/>
</dbReference>
<comment type="similarity">
    <text evidence="5 18">Belongs to the CDS family.</text>
</comment>
<dbReference type="EMBL" id="JWHR01000143">
    <property type="protein sequence ID" value="KHS55837.1"/>
    <property type="molecule type" value="Genomic_DNA"/>
</dbReference>
<dbReference type="GO" id="GO:0016024">
    <property type="term" value="P:CDP-diacylglycerol biosynthetic process"/>
    <property type="evidence" value="ECO:0007669"/>
    <property type="project" value="UniProtKB-UniPathway"/>
</dbReference>
<dbReference type="RefSeq" id="WP_039681128.1">
    <property type="nucleotide sequence ID" value="NZ_JAWGXO010000003.1"/>
</dbReference>
<comment type="pathway">
    <text evidence="4">Lipid metabolism.</text>
</comment>
<keyword evidence="14" id="KW-0443">Lipid metabolism</keyword>
<accession>A0A0B3W0M7</accession>
<evidence type="ECO:0000256" key="10">
    <source>
        <dbReference type="ARBA" id="ARBA00022679"/>
    </source>
</evidence>
<keyword evidence="21" id="KW-1185">Reference proteome</keyword>
<evidence type="ECO:0000256" key="5">
    <source>
        <dbReference type="ARBA" id="ARBA00010185"/>
    </source>
</evidence>
<feature type="transmembrane region" description="Helical" evidence="19">
    <location>
        <begin position="52"/>
        <end position="69"/>
    </location>
</feature>
<keyword evidence="11 18" id="KW-0812">Transmembrane</keyword>
<reference evidence="20 21" key="1">
    <citation type="submission" date="2014-12" db="EMBL/GenBank/DDBJ databases">
        <title>Draft genome sequence of Terrisporobacter sp. 08-306576, isolated from the blood culture of a bacteremia patient.</title>
        <authorList>
            <person name="Lund L.C."/>
            <person name="Sydenham T.V."/>
            <person name="Hogh S.V."/>
            <person name="Skov M.N."/>
            <person name="Kemp M."/>
            <person name="Justesen U.S."/>
        </authorList>
    </citation>
    <scope>NUCLEOTIDE SEQUENCE [LARGE SCALE GENOMIC DNA]</scope>
    <source>
        <strain evidence="20 21">08-306576</strain>
    </source>
</reference>
<keyword evidence="8" id="KW-1003">Cell membrane</keyword>
<keyword evidence="12 18" id="KW-0548">Nucleotidyltransferase</keyword>
<gene>
    <name evidence="20" type="ORF">QX51_17180</name>
</gene>
<evidence type="ECO:0000313" key="21">
    <source>
        <dbReference type="Proteomes" id="UP000031189"/>
    </source>
</evidence>
<feature type="transmembrane region" description="Helical" evidence="19">
    <location>
        <begin position="6"/>
        <end position="32"/>
    </location>
</feature>
<evidence type="ECO:0000256" key="8">
    <source>
        <dbReference type="ARBA" id="ARBA00022475"/>
    </source>
</evidence>
<keyword evidence="13 19" id="KW-1133">Transmembrane helix</keyword>
<sequence>MRTRVIAGLLLVPLFILIILGGTPLYIGEAIIISIALNEFYKAFEQKDIKPLYYIGYIFSIYLLIKNYLKLPISYTYTLIFILFLISIIPILRVKRNIIDIVVTFFGIFYVAVLIDFIVLTMDDFSRGNIYVWLIFIIAFMTDTFAYFTGYLFGKHKLIPKVSPKKTVEGSVGGILGSTIICVVFGYFFKIDLKVIVFLGFFGSIVAQFGDLFASSIKRYVGIKDYGKLIPGHGGILDRFDSVILVAPFVYSVINLFIK</sequence>
<comment type="subcellular location">
    <subcellularLocation>
        <location evidence="2">Cell membrane</location>
        <topology evidence="2">Multi-pass membrane protein</topology>
    </subcellularLocation>
</comment>